<dbReference type="PANTHER" id="PTHR35457">
    <property type="entry name" value="HEME A SYNTHASE"/>
    <property type="match status" value="1"/>
</dbReference>
<feature type="transmembrane region" description="Helical" evidence="13">
    <location>
        <begin position="262"/>
        <end position="280"/>
    </location>
</feature>
<keyword evidence="7" id="KW-0408">Iron</keyword>
<evidence type="ECO:0000256" key="13">
    <source>
        <dbReference type="SAM" id="Phobius"/>
    </source>
</evidence>
<feature type="transmembrane region" description="Helical" evidence="13">
    <location>
        <begin position="114"/>
        <end position="132"/>
    </location>
</feature>
<dbReference type="Proteomes" id="UP001501752">
    <property type="component" value="Unassembled WGS sequence"/>
</dbReference>
<feature type="transmembrane region" description="Helical" evidence="13">
    <location>
        <begin position="144"/>
        <end position="163"/>
    </location>
</feature>
<reference evidence="15" key="1">
    <citation type="journal article" date="2019" name="Int. J. Syst. Evol. Microbiol.">
        <title>The Global Catalogue of Microorganisms (GCM) 10K type strain sequencing project: providing services to taxonomists for standard genome sequencing and annotation.</title>
        <authorList>
            <consortium name="The Broad Institute Genomics Platform"/>
            <consortium name="The Broad Institute Genome Sequencing Center for Infectious Disease"/>
            <person name="Wu L."/>
            <person name="Ma J."/>
        </authorList>
    </citation>
    <scope>NUCLEOTIDE SEQUENCE [LARGE SCALE GENOMIC DNA]</scope>
    <source>
        <strain evidence="15">JCM 13006</strain>
    </source>
</reference>
<evidence type="ECO:0000256" key="6">
    <source>
        <dbReference type="ARBA" id="ARBA00023002"/>
    </source>
</evidence>
<feature type="transmembrane region" description="Helical" evidence="13">
    <location>
        <begin position="315"/>
        <end position="332"/>
    </location>
</feature>
<name>A0ABP9EBJ7_9ACTN</name>
<keyword evidence="5 13" id="KW-1133">Transmembrane helix</keyword>
<keyword evidence="3 13" id="KW-0812">Transmembrane</keyword>
<evidence type="ECO:0000256" key="8">
    <source>
        <dbReference type="ARBA" id="ARBA00023133"/>
    </source>
</evidence>
<dbReference type="InterPro" id="IPR003780">
    <property type="entry name" value="COX15/CtaA_fam"/>
</dbReference>
<comment type="pathway">
    <text evidence="11">Porphyrin-containing compound metabolism.</text>
</comment>
<proteinExistence type="predicted"/>
<evidence type="ECO:0000256" key="4">
    <source>
        <dbReference type="ARBA" id="ARBA00022723"/>
    </source>
</evidence>
<evidence type="ECO:0000256" key="2">
    <source>
        <dbReference type="ARBA" id="ARBA00022475"/>
    </source>
</evidence>
<keyword evidence="6" id="KW-0560">Oxidoreductase</keyword>
<evidence type="ECO:0000313" key="14">
    <source>
        <dbReference type="EMBL" id="GAA4868131.1"/>
    </source>
</evidence>
<dbReference type="Pfam" id="PF02628">
    <property type="entry name" value="COX15-CtaA"/>
    <property type="match status" value="1"/>
</dbReference>
<evidence type="ECO:0000256" key="5">
    <source>
        <dbReference type="ARBA" id="ARBA00022989"/>
    </source>
</evidence>
<evidence type="ECO:0000256" key="10">
    <source>
        <dbReference type="ARBA" id="ARBA00023157"/>
    </source>
</evidence>
<feature type="compositionally biased region" description="Low complexity" evidence="12">
    <location>
        <begin position="7"/>
        <end position="18"/>
    </location>
</feature>
<gene>
    <name evidence="14" type="ORF">GCM10023235_53450</name>
</gene>
<dbReference type="EMBL" id="BAABIS010000001">
    <property type="protein sequence ID" value="GAA4868131.1"/>
    <property type="molecule type" value="Genomic_DNA"/>
</dbReference>
<feature type="transmembrane region" description="Helical" evidence="13">
    <location>
        <begin position="58"/>
        <end position="80"/>
    </location>
</feature>
<evidence type="ECO:0000313" key="15">
    <source>
        <dbReference type="Proteomes" id="UP001501752"/>
    </source>
</evidence>
<evidence type="ECO:0000256" key="11">
    <source>
        <dbReference type="ARBA" id="ARBA00023444"/>
    </source>
</evidence>
<evidence type="ECO:0000256" key="12">
    <source>
        <dbReference type="SAM" id="MobiDB-lite"/>
    </source>
</evidence>
<evidence type="ECO:0000256" key="9">
    <source>
        <dbReference type="ARBA" id="ARBA00023136"/>
    </source>
</evidence>
<feature type="transmembrane region" description="Helical" evidence="13">
    <location>
        <begin position="292"/>
        <end position="309"/>
    </location>
</feature>
<dbReference type="PANTHER" id="PTHR35457:SF1">
    <property type="entry name" value="HEME A SYNTHASE"/>
    <property type="match status" value="1"/>
</dbReference>
<keyword evidence="9 13" id="KW-0472">Membrane</keyword>
<keyword evidence="2" id="KW-1003">Cell membrane</keyword>
<keyword evidence="4" id="KW-0479">Metal-binding</keyword>
<comment type="subcellular location">
    <subcellularLocation>
        <location evidence="1">Membrane</location>
        <topology evidence="1">Multi-pass membrane protein</topology>
    </subcellularLocation>
</comment>
<evidence type="ECO:0000256" key="3">
    <source>
        <dbReference type="ARBA" id="ARBA00022692"/>
    </source>
</evidence>
<accession>A0ABP9EBJ7</accession>
<feature type="transmembrane region" description="Helical" evidence="13">
    <location>
        <begin position="169"/>
        <end position="189"/>
    </location>
</feature>
<protein>
    <submittedName>
        <fullName evidence="14">COX15/CtaA family protein</fullName>
    </submittedName>
</protein>
<keyword evidence="10" id="KW-1015">Disulfide bond</keyword>
<keyword evidence="15" id="KW-1185">Reference proteome</keyword>
<keyword evidence="8" id="KW-0350">Heme biosynthesis</keyword>
<comment type="caution">
    <text evidence="14">The sequence shown here is derived from an EMBL/GenBank/DDBJ whole genome shotgun (WGS) entry which is preliminary data.</text>
</comment>
<dbReference type="InterPro" id="IPR050450">
    <property type="entry name" value="COX15/CtaA_HemeA_synthase"/>
</dbReference>
<evidence type="ECO:0000256" key="7">
    <source>
        <dbReference type="ARBA" id="ARBA00023004"/>
    </source>
</evidence>
<organism evidence="14 15">
    <name type="scientific">Kitasatospora terrestris</name>
    <dbReference type="NCBI Taxonomy" id="258051"/>
    <lineage>
        <taxon>Bacteria</taxon>
        <taxon>Bacillati</taxon>
        <taxon>Actinomycetota</taxon>
        <taxon>Actinomycetes</taxon>
        <taxon>Kitasatosporales</taxon>
        <taxon>Streptomycetaceae</taxon>
        <taxon>Kitasatospora</taxon>
    </lineage>
</organism>
<sequence length="357" mass="38280">MRMCRDSAVGASSRAVAGRQHRARPKIGCKPTYDGAVRTPFSLLADRWHPSATHLRRAAFAALVMAVVIVLTGGAVRLTASGLGCTTWPRCTGESLTPTPEMGIHGVIEFTNRMLTYVLCAAIGWAILAARARKPWRRSLTRLGWAQFWLVMSNAVIGGITVLTGLNPYVVALHMVAAMALVWVAVLMWERAKEDDSPPRLLVDAPIDRLARVLVATIGLLVVAGTLVTGAGHHPGAPGKDGKPVWRIPLDYDRLAQAHADLVFLSVGLTLAALLVFAAVKAPAPARARVRELFVLLLAQGVLGFVQYFTDAPELMVGLHMLGAALIWAAALRVPLALRERRAEVAAVPAPAEPVTH</sequence>
<evidence type="ECO:0000256" key="1">
    <source>
        <dbReference type="ARBA" id="ARBA00004141"/>
    </source>
</evidence>
<feature type="region of interest" description="Disordered" evidence="12">
    <location>
        <begin position="1"/>
        <end position="22"/>
    </location>
</feature>
<feature type="transmembrane region" description="Helical" evidence="13">
    <location>
        <begin position="210"/>
        <end position="231"/>
    </location>
</feature>